<sequence length="80" mass="9131">MDEFSRIIKDEGVEVNVHDKVKVELPLMPNVVDLEKKRLKYLCLKKGKKYIKDVPLLRLDMDATIAASPVVGLLLSLRLQ</sequence>
<dbReference type="RefSeq" id="WP_254971404.1">
    <property type="nucleotide sequence ID" value="NZ_JANDWU010000033.1"/>
</dbReference>
<proteinExistence type="predicted"/>
<gene>
    <name evidence="1" type="ORF">NNC68_13575</name>
</gene>
<protein>
    <submittedName>
        <fullName evidence="1">Uncharacterized protein</fullName>
    </submittedName>
</protein>
<dbReference type="AlphaFoldDB" id="A0AAW5ID97"/>
<dbReference type="EMBL" id="JANDWU010000033">
    <property type="protein sequence ID" value="MCP9550490.1"/>
    <property type="molecule type" value="Genomic_DNA"/>
</dbReference>
<reference evidence="1" key="1">
    <citation type="submission" date="2022-07" db="EMBL/GenBank/DDBJ databases">
        <title>Prevotella copri.</title>
        <authorList>
            <person name="Yang C."/>
        </authorList>
    </citation>
    <scope>NUCLEOTIDE SEQUENCE</scope>
    <source>
        <strain evidence="1">HF1805</strain>
    </source>
</reference>
<accession>A0AAW5ID97</accession>
<name>A0AAW5ID97_9BACT</name>
<evidence type="ECO:0000313" key="1">
    <source>
        <dbReference type="EMBL" id="MCP9550490.1"/>
    </source>
</evidence>
<dbReference type="Proteomes" id="UP001205506">
    <property type="component" value="Unassembled WGS sequence"/>
</dbReference>
<evidence type="ECO:0000313" key="2">
    <source>
        <dbReference type="Proteomes" id="UP001205506"/>
    </source>
</evidence>
<organism evidence="1 2">
    <name type="scientific">Segatella copri</name>
    <dbReference type="NCBI Taxonomy" id="165179"/>
    <lineage>
        <taxon>Bacteria</taxon>
        <taxon>Pseudomonadati</taxon>
        <taxon>Bacteroidota</taxon>
        <taxon>Bacteroidia</taxon>
        <taxon>Bacteroidales</taxon>
        <taxon>Prevotellaceae</taxon>
        <taxon>Segatella</taxon>
    </lineage>
</organism>
<comment type="caution">
    <text evidence="1">The sequence shown here is derived from an EMBL/GenBank/DDBJ whole genome shotgun (WGS) entry which is preliminary data.</text>
</comment>